<dbReference type="Gene3D" id="3.40.50.300">
    <property type="entry name" value="P-loop containing nucleotide triphosphate hydrolases"/>
    <property type="match status" value="1"/>
</dbReference>
<evidence type="ECO:0000313" key="2">
    <source>
        <dbReference type="EMBL" id="MBN8662862.1"/>
    </source>
</evidence>
<evidence type="ECO:0000259" key="1">
    <source>
        <dbReference type="SMART" id="SM00382"/>
    </source>
</evidence>
<dbReference type="Pfam" id="PF13401">
    <property type="entry name" value="AAA_22"/>
    <property type="match status" value="1"/>
</dbReference>
<protein>
    <submittedName>
        <fullName evidence="2">AAA family ATPase</fullName>
    </submittedName>
</protein>
<reference evidence="2" key="1">
    <citation type="submission" date="2021-02" db="EMBL/GenBank/DDBJ databases">
        <title>Genome-Resolved Metagenomics of a Microbial Community Performing Photosynthetic Biological Nutrient Removal.</title>
        <authorList>
            <person name="Mcdaniel E.A."/>
        </authorList>
    </citation>
    <scope>NUCLEOTIDE SEQUENCE</scope>
    <source>
        <strain evidence="2">UWPOB_OBS1</strain>
    </source>
</reference>
<dbReference type="SMART" id="SM00382">
    <property type="entry name" value="AAA"/>
    <property type="match status" value="1"/>
</dbReference>
<name>A0A8J7PKC3_9BACT</name>
<dbReference type="Proteomes" id="UP000664277">
    <property type="component" value="Unassembled WGS sequence"/>
</dbReference>
<gene>
    <name evidence="2" type="ORF">J0M35_21020</name>
</gene>
<dbReference type="GO" id="GO:0016887">
    <property type="term" value="F:ATP hydrolysis activity"/>
    <property type="evidence" value="ECO:0007669"/>
    <property type="project" value="InterPro"/>
</dbReference>
<feature type="domain" description="AAA+ ATPase" evidence="1">
    <location>
        <begin position="39"/>
        <end position="186"/>
    </location>
</feature>
<dbReference type="InterPro" id="IPR003593">
    <property type="entry name" value="AAA+_ATPase"/>
</dbReference>
<proteinExistence type="predicted"/>
<dbReference type="PANTHER" id="PTHR35894:SF1">
    <property type="entry name" value="PHOSPHORIBULOKINASE _ URIDINE KINASE FAMILY"/>
    <property type="match status" value="1"/>
</dbReference>
<dbReference type="SUPFAM" id="SSF52540">
    <property type="entry name" value="P-loop containing nucleoside triphosphate hydrolases"/>
    <property type="match status" value="1"/>
</dbReference>
<comment type="caution">
    <text evidence="2">The sequence shown here is derived from an EMBL/GenBank/DDBJ whole genome shotgun (WGS) entry which is preliminary data.</text>
</comment>
<dbReference type="AlphaFoldDB" id="A0A8J7PKC3"/>
<dbReference type="InterPro" id="IPR049945">
    <property type="entry name" value="AAA_22"/>
</dbReference>
<dbReference type="EMBL" id="JAFLCK010000060">
    <property type="protein sequence ID" value="MBN8662862.1"/>
    <property type="molecule type" value="Genomic_DNA"/>
</dbReference>
<evidence type="ECO:0000313" key="3">
    <source>
        <dbReference type="Proteomes" id="UP000664277"/>
    </source>
</evidence>
<sequence length="323" mass="35869">MRADVMGYYKLAKDVRQAGFFETEQHKRIFSQIRDAIRQGGLIVVTGMIGCGKTISLNRLTDNLSKDSRVVVSQPLWVEKGKYQVSTIIEAIFYDLKNDKYVIPHGEQRERRLRTLIRSERKPVAVFIDEAHNLPIATLKGLKHLVETLNKGISPGCLSVILVGHPKLQNDLKRASMQEIGYRSSPFSLDGAIDGRRQFIEWLIEQTVQEGVSISDVFESEAIDLLAEKLVTPLQIVEHLNRAMEAGHAAGEKPVSASIVTSVLSGVIEDLEATITRLGYDHKALANLLNVSQGEARQFLAGRLDSARSADLHEQLLVVGLPI</sequence>
<dbReference type="PANTHER" id="PTHR35894">
    <property type="entry name" value="GENERAL SECRETION PATHWAY PROTEIN A-RELATED"/>
    <property type="match status" value="1"/>
</dbReference>
<dbReference type="InterPro" id="IPR052026">
    <property type="entry name" value="ExeA_AAA_ATPase_DNA-bind"/>
</dbReference>
<accession>A0A8J7PKC3</accession>
<organism evidence="2 3">
    <name type="scientific">Candidatus Obscuribacter phosphatis</name>
    <dbReference type="NCBI Taxonomy" id="1906157"/>
    <lineage>
        <taxon>Bacteria</taxon>
        <taxon>Bacillati</taxon>
        <taxon>Candidatus Melainabacteria</taxon>
        <taxon>Candidatus Obscuribacterales</taxon>
        <taxon>Candidatus Obscuribacteraceae</taxon>
        <taxon>Candidatus Obscuribacter</taxon>
    </lineage>
</organism>
<dbReference type="InterPro" id="IPR027417">
    <property type="entry name" value="P-loop_NTPase"/>
</dbReference>